<feature type="domain" description="VWFA" evidence="6">
    <location>
        <begin position="93"/>
        <end position="287"/>
    </location>
</feature>
<protein>
    <submittedName>
        <fullName evidence="7">N-terminal double-transmembrane domain-containing protein</fullName>
    </submittedName>
</protein>
<evidence type="ECO:0000256" key="5">
    <source>
        <dbReference type="SAM" id="Phobius"/>
    </source>
</evidence>
<dbReference type="InterPro" id="IPR011933">
    <property type="entry name" value="Double_TM_dom"/>
</dbReference>
<dbReference type="AlphaFoldDB" id="G8R8X8"/>
<evidence type="ECO:0000256" key="4">
    <source>
        <dbReference type="ARBA" id="ARBA00023136"/>
    </source>
</evidence>
<dbReference type="SMART" id="SM00327">
    <property type="entry name" value="VWA"/>
    <property type="match status" value="1"/>
</dbReference>
<keyword evidence="3 5" id="KW-1133">Transmembrane helix</keyword>
<evidence type="ECO:0000256" key="2">
    <source>
        <dbReference type="ARBA" id="ARBA00022692"/>
    </source>
</evidence>
<keyword evidence="4 5" id="KW-0472">Membrane</keyword>
<name>G8R8X8_OWEHD</name>
<dbReference type="HOGENOM" id="CLU_024570_0_0_10"/>
<dbReference type="PANTHER" id="PTHR22550">
    <property type="entry name" value="SPORE GERMINATION PROTEIN"/>
    <property type="match status" value="1"/>
</dbReference>
<dbReference type="RefSeq" id="WP_014202935.1">
    <property type="nucleotide sequence ID" value="NC_016599.1"/>
</dbReference>
<feature type="transmembrane region" description="Helical" evidence="5">
    <location>
        <begin position="58"/>
        <end position="75"/>
    </location>
</feature>
<evidence type="ECO:0000313" key="7">
    <source>
        <dbReference type="EMBL" id="AEV33586.1"/>
    </source>
</evidence>
<dbReference type="SUPFAM" id="SSF53300">
    <property type="entry name" value="vWA-like"/>
    <property type="match status" value="1"/>
</dbReference>
<dbReference type="KEGG" id="oho:Oweho_2622"/>
<dbReference type="Proteomes" id="UP000005631">
    <property type="component" value="Chromosome"/>
</dbReference>
<gene>
    <name evidence="7" type="ordered locus">Oweho_2622</name>
</gene>
<evidence type="ECO:0000256" key="3">
    <source>
        <dbReference type="ARBA" id="ARBA00022989"/>
    </source>
</evidence>
<dbReference type="PATRIC" id="fig|926562.3.peg.2635"/>
<dbReference type="PANTHER" id="PTHR22550:SF5">
    <property type="entry name" value="LEUCINE ZIPPER PROTEIN 4"/>
    <property type="match status" value="1"/>
</dbReference>
<reference evidence="7 8" key="1">
    <citation type="journal article" date="2012" name="Stand. Genomic Sci.">
        <title>Genome sequence of the orange-pigmented seawater bacterium Owenweeksia hongkongensis type strain (UST20020801(T)).</title>
        <authorList>
            <person name="Riedel T."/>
            <person name="Held B."/>
            <person name="Nolan M."/>
            <person name="Lucas S."/>
            <person name="Lapidus A."/>
            <person name="Tice H."/>
            <person name="Del Rio T.G."/>
            <person name="Cheng J.F."/>
            <person name="Han C."/>
            <person name="Tapia R."/>
            <person name="Goodwin L.A."/>
            <person name="Pitluck S."/>
            <person name="Liolios K."/>
            <person name="Mavromatis K."/>
            <person name="Pagani I."/>
            <person name="Ivanova N."/>
            <person name="Mikhailova N."/>
            <person name="Pati A."/>
            <person name="Chen A."/>
            <person name="Palaniappan K."/>
            <person name="Rohde M."/>
            <person name="Tindall B.J."/>
            <person name="Detter J.C."/>
            <person name="Goker M."/>
            <person name="Woyke T."/>
            <person name="Bristow J."/>
            <person name="Eisen J.A."/>
            <person name="Markowitz V."/>
            <person name="Hugenholtz P."/>
            <person name="Klenk H.P."/>
            <person name="Kyrpides N.C."/>
        </authorList>
    </citation>
    <scope>NUCLEOTIDE SEQUENCE</scope>
    <source>
        <strain evidence="8">DSM 17368 / JCM 12287 / NRRL B-23963</strain>
    </source>
</reference>
<dbReference type="OrthoDB" id="6206554at2"/>
<dbReference type="CDD" id="cd01467">
    <property type="entry name" value="vWA_BatA_type"/>
    <property type="match status" value="1"/>
</dbReference>
<evidence type="ECO:0000313" key="8">
    <source>
        <dbReference type="Proteomes" id="UP000005631"/>
    </source>
</evidence>
<dbReference type="STRING" id="926562.Oweho_2622"/>
<keyword evidence="1" id="KW-1003">Cell membrane</keyword>
<keyword evidence="2 5" id="KW-0812">Transmembrane</keyword>
<dbReference type="Pfam" id="PF00092">
    <property type="entry name" value="VWA"/>
    <property type="match status" value="1"/>
</dbReference>
<dbReference type="InterPro" id="IPR033881">
    <property type="entry name" value="vWA_BatA_type"/>
</dbReference>
<dbReference type="InterPro" id="IPR050768">
    <property type="entry name" value="UPF0353/GerABKA_families"/>
</dbReference>
<dbReference type="InterPro" id="IPR024163">
    <property type="entry name" value="Aerotolerance_reg_N"/>
</dbReference>
<dbReference type="eggNOG" id="COG2304">
    <property type="taxonomic scope" value="Bacteria"/>
</dbReference>
<accession>G8R8X8</accession>
<sequence>MLNYQFENIEFLWLLLIIPFLVVWQWFKNKQQSPELKFPGASLLAAQGANWLAKLRPLLYALRLIAIALVIVAMARPRTSEENSKTKSAEGIDIVMAIDVSTSMLSRDLRPNRLEATKKVASDFIQERPNDRIGMVVYAGESYTQTPLTSDHKIILNTMKDIKNGLIQDGTAIGMGLATAVNRLKESKAKSKVIILLTDGENNAGNIDPMTAAQLAEEFKIRAYTIGVGTKGTAPTPYAYDMRGNLMYRNLPVNIDEELLKNIADQTGGKYFRATDNDKLNEIYGEIDKLERTKLQELKFYSYDEKFENFALAALILFALELLLRFTVYRSFI</sequence>
<feature type="transmembrane region" description="Helical" evidence="5">
    <location>
        <begin position="9"/>
        <end position="27"/>
    </location>
</feature>
<dbReference type="InterPro" id="IPR036465">
    <property type="entry name" value="vWFA_dom_sf"/>
</dbReference>
<dbReference type="Gene3D" id="3.40.50.410">
    <property type="entry name" value="von Willebrand factor, type A domain"/>
    <property type="match status" value="1"/>
</dbReference>
<proteinExistence type="predicted"/>
<dbReference type="EMBL" id="CP003156">
    <property type="protein sequence ID" value="AEV33586.1"/>
    <property type="molecule type" value="Genomic_DNA"/>
</dbReference>
<evidence type="ECO:0000259" key="6">
    <source>
        <dbReference type="PROSITE" id="PS50234"/>
    </source>
</evidence>
<dbReference type="InterPro" id="IPR002035">
    <property type="entry name" value="VWF_A"/>
</dbReference>
<dbReference type="Pfam" id="PF07584">
    <property type="entry name" value="BatA"/>
    <property type="match status" value="1"/>
</dbReference>
<feature type="transmembrane region" description="Helical" evidence="5">
    <location>
        <begin position="309"/>
        <end position="328"/>
    </location>
</feature>
<organism evidence="7 8">
    <name type="scientific">Owenweeksia hongkongensis (strain DSM 17368 / CIP 108786 / JCM 12287 / NRRL B-23963 / UST20020801)</name>
    <dbReference type="NCBI Taxonomy" id="926562"/>
    <lineage>
        <taxon>Bacteria</taxon>
        <taxon>Pseudomonadati</taxon>
        <taxon>Bacteroidota</taxon>
        <taxon>Flavobacteriia</taxon>
        <taxon>Flavobacteriales</taxon>
        <taxon>Owenweeksiaceae</taxon>
        <taxon>Owenweeksia</taxon>
    </lineage>
</organism>
<evidence type="ECO:0000256" key="1">
    <source>
        <dbReference type="ARBA" id="ARBA00022475"/>
    </source>
</evidence>
<dbReference type="PROSITE" id="PS50234">
    <property type="entry name" value="VWFA"/>
    <property type="match status" value="1"/>
</dbReference>
<dbReference type="NCBIfam" id="TIGR02226">
    <property type="entry name" value="two_anch"/>
    <property type="match status" value="1"/>
</dbReference>
<keyword evidence="8" id="KW-1185">Reference proteome</keyword>